<dbReference type="Pfam" id="PF23076">
    <property type="entry name" value="PH_FT_C"/>
    <property type="match status" value="1"/>
</dbReference>
<organism evidence="4 5">
    <name type="scientific">Paracoccidioides lutzii (strain ATCC MYA-826 / Pb01)</name>
    <name type="common">Paracoccidioides brasiliensis</name>
    <dbReference type="NCBI Taxonomy" id="502779"/>
    <lineage>
        <taxon>Eukaryota</taxon>
        <taxon>Fungi</taxon>
        <taxon>Dikarya</taxon>
        <taxon>Ascomycota</taxon>
        <taxon>Pezizomycotina</taxon>
        <taxon>Eurotiomycetes</taxon>
        <taxon>Eurotiomycetidae</taxon>
        <taxon>Onygenales</taxon>
        <taxon>Ajellomycetaceae</taxon>
        <taxon>Paracoccidioides</taxon>
    </lineage>
</organism>
<accession>C1GTY8</accession>
<feature type="compositionally biased region" description="Pro residues" evidence="1">
    <location>
        <begin position="198"/>
        <end position="212"/>
    </location>
</feature>
<dbReference type="HOGENOM" id="CLU_031212_2_0_1"/>
<sequence>MGFLQSAAETDNVAATLSKFVAHVPEDAVNITAVISELFTISASLRSLETLHNSPLRPNFSFIINDVELVVRASLHHTIRVANDFFVAMDDGAGVLVFQQNIRDTWFRLRDYYLHEAGYPLLIRLQYYQKMLSEIVLVIRNEPGDPATLNNLRQAINTLRVNQDRRYAAAAHQRQQQAKFAHNARPPDPSIPAAPAIPHAPQPPVPPPAPHAPHPDLRHRPSTQQLKSSLRKPAGAAPVIPTLKRSYERRRPQSRLQSPHPPGWFDAESPPSSFSAPESPLTADSTSTDSFSFLDPFDHWAVSLFSRLTSATSLPQDSQGSRCHASSSLPNVLGHLETQYDELFRLNFNPNLTAMLYLRDRDHRARIMCQVRISPSKIYYATQPLNKIHITRDKTASYLRLCLKDKSGQLEAWLSLQFDTIEKMILFHCAFIALRGQDSGHMVNSVPDSFTLDEEEFYAGRIHDNGYLHALRIFRDPVTKVIRLQASVLNGDMADVPVWTAFIHEFLLLKQWIRKASPTTVILSQLDRAVFINSDDYIPLVTQNNEHVLTFTSELAMAGPTCSYTCIRTTPLQIETQLLNPKRLPPLVPFKVPRSLKAVHFSSRQLLTTLIWPAYPF</sequence>
<dbReference type="KEGG" id="pbl:PAAG_01983"/>
<keyword evidence="5" id="KW-1185">Reference proteome</keyword>
<dbReference type="Proteomes" id="UP000002059">
    <property type="component" value="Partially assembled WGS sequence"/>
</dbReference>
<evidence type="ECO:0000256" key="1">
    <source>
        <dbReference type="SAM" id="MobiDB-lite"/>
    </source>
</evidence>
<dbReference type="OrthoDB" id="4204025at2759"/>
<proteinExistence type="predicted"/>
<evidence type="ECO:0000313" key="5">
    <source>
        <dbReference type="Proteomes" id="UP000002059"/>
    </source>
</evidence>
<dbReference type="GeneID" id="9099541"/>
<dbReference type="AlphaFoldDB" id="C1GTY8"/>
<dbReference type="OMA" id="IPYVGES"/>
<dbReference type="InterPro" id="IPR057081">
    <property type="entry name" value="PH_N"/>
</dbReference>
<protein>
    <submittedName>
        <fullName evidence="4">Uncharacterized protein</fullName>
    </submittedName>
</protein>
<dbReference type="RefSeq" id="XP_015701512.1">
    <property type="nucleotide sequence ID" value="XM_015844508.1"/>
</dbReference>
<reference evidence="4 5" key="1">
    <citation type="journal article" date="2011" name="PLoS Genet.">
        <title>Comparative genomic analysis of human fungal pathogens causing paracoccidioidomycosis.</title>
        <authorList>
            <person name="Desjardins C.A."/>
            <person name="Champion M.D."/>
            <person name="Holder J.W."/>
            <person name="Muszewska A."/>
            <person name="Goldberg J."/>
            <person name="Bailao A.M."/>
            <person name="Brigido M.M."/>
            <person name="Ferreira M.E."/>
            <person name="Garcia A.M."/>
            <person name="Grynberg M."/>
            <person name="Gujja S."/>
            <person name="Heiman D.I."/>
            <person name="Henn M.R."/>
            <person name="Kodira C.D."/>
            <person name="Leon-Narvaez H."/>
            <person name="Longo L.V."/>
            <person name="Ma L.J."/>
            <person name="Malavazi I."/>
            <person name="Matsuo A.L."/>
            <person name="Morais F.V."/>
            <person name="Pereira M."/>
            <person name="Rodriguez-Brito S."/>
            <person name="Sakthikumar S."/>
            <person name="Salem-Izacc S.M."/>
            <person name="Sykes S.M."/>
            <person name="Teixeira M.M."/>
            <person name="Vallejo M.C."/>
            <person name="Walter M.E."/>
            <person name="Yandava C."/>
            <person name="Young S."/>
            <person name="Zeng Q."/>
            <person name="Zucker J."/>
            <person name="Felipe M.S."/>
            <person name="Goldman G.H."/>
            <person name="Haas B.J."/>
            <person name="McEwen J.G."/>
            <person name="Nino-Vega G."/>
            <person name="Puccia R."/>
            <person name="San-Blas G."/>
            <person name="Soares C.M."/>
            <person name="Birren B.W."/>
            <person name="Cuomo C.A."/>
        </authorList>
    </citation>
    <scope>NUCLEOTIDE SEQUENCE [LARGE SCALE GENOMIC DNA]</scope>
    <source>
        <strain evidence="5">ATCC MYA-826 / Pb01</strain>
    </source>
</reference>
<feature type="region of interest" description="Disordered" evidence="1">
    <location>
        <begin position="171"/>
        <end position="287"/>
    </location>
</feature>
<gene>
    <name evidence="4" type="ORF">PAAG_01983</name>
</gene>
<name>C1GTY8_PARBA</name>
<feature type="compositionally biased region" description="Low complexity" evidence="1">
    <location>
        <begin position="267"/>
        <end position="287"/>
    </location>
</feature>
<dbReference type="EMBL" id="KN293995">
    <property type="protein sequence ID" value="EEH39794.2"/>
    <property type="molecule type" value="Genomic_DNA"/>
</dbReference>
<evidence type="ECO:0000313" key="4">
    <source>
        <dbReference type="EMBL" id="EEH39794.2"/>
    </source>
</evidence>
<dbReference type="Pfam" id="PF23074">
    <property type="entry name" value="PH_FT_N"/>
    <property type="match status" value="1"/>
</dbReference>
<feature type="domain" description="PH" evidence="3">
    <location>
        <begin position="456"/>
        <end position="554"/>
    </location>
</feature>
<dbReference type="eggNOG" id="ENOG502SUJA">
    <property type="taxonomic scope" value="Eukaryota"/>
</dbReference>
<evidence type="ECO:0000259" key="3">
    <source>
        <dbReference type="Pfam" id="PF23076"/>
    </source>
</evidence>
<dbReference type="InterPro" id="IPR057082">
    <property type="entry name" value="PH_C"/>
</dbReference>
<dbReference type="VEuPathDB" id="FungiDB:PAAG_01983"/>
<feature type="domain" description="PH" evidence="2">
    <location>
        <begin position="330"/>
        <end position="454"/>
    </location>
</feature>
<evidence type="ECO:0000259" key="2">
    <source>
        <dbReference type="Pfam" id="PF23074"/>
    </source>
</evidence>